<evidence type="ECO:0000313" key="4">
    <source>
        <dbReference type="Proteomes" id="UP001595851"/>
    </source>
</evidence>
<feature type="compositionally biased region" description="Pro residues" evidence="1">
    <location>
        <begin position="1"/>
        <end position="18"/>
    </location>
</feature>
<sequence>MNSYGPPPQHQPGQPYPQPAQWAQPMPTHGQPQYGPPNHTPPPAAPNTQAWIGVTALLSALAALVVAIYQALPLPNGASPAPVVSIATFILSIVALAKARRRPSQGGVAAFALIASIAAFIVGVQASKEMQARHDYQRQVVNCIITNGC</sequence>
<gene>
    <name evidence="3" type="ORF">ACFOY2_05400</name>
</gene>
<dbReference type="RefSeq" id="WP_379526785.1">
    <property type="nucleotide sequence ID" value="NZ_JBHSBI010000002.1"/>
</dbReference>
<protein>
    <submittedName>
        <fullName evidence="3">Uncharacterized protein</fullName>
    </submittedName>
</protein>
<evidence type="ECO:0000256" key="1">
    <source>
        <dbReference type="SAM" id="MobiDB-lite"/>
    </source>
</evidence>
<dbReference type="Proteomes" id="UP001595851">
    <property type="component" value="Unassembled WGS sequence"/>
</dbReference>
<feature type="compositionally biased region" description="Pro residues" evidence="1">
    <location>
        <begin position="34"/>
        <end position="45"/>
    </location>
</feature>
<keyword evidence="2" id="KW-1133">Transmembrane helix</keyword>
<dbReference type="EMBL" id="JBHSBI010000002">
    <property type="protein sequence ID" value="MFC4006646.1"/>
    <property type="molecule type" value="Genomic_DNA"/>
</dbReference>
<feature type="transmembrane region" description="Helical" evidence="2">
    <location>
        <begin position="78"/>
        <end position="96"/>
    </location>
</feature>
<organism evidence="3 4">
    <name type="scientific">Nonomuraea purpurea</name>
    <dbReference type="NCBI Taxonomy" id="1849276"/>
    <lineage>
        <taxon>Bacteria</taxon>
        <taxon>Bacillati</taxon>
        <taxon>Actinomycetota</taxon>
        <taxon>Actinomycetes</taxon>
        <taxon>Streptosporangiales</taxon>
        <taxon>Streptosporangiaceae</taxon>
        <taxon>Nonomuraea</taxon>
    </lineage>
</organism>
<reference evidence="4" key="1">
    <citation type="journal article" date="2019" name="Int. J. Syst. Evol. Microbiol.">
        <title>The Global Catalogue of Microorganisms (GCM) 10K type strain sequencing project: providing services to taxonomists for standard genome sequencing and annotation.</title>
        <authorList>
            <consortium name="The Broad Institute Genomics Platform"/>
            <consortium name="The Broad Institute Genome Sequencing Center for Infectious Disease"/>
            <person name="Wu L."/>
            <person name="Ma J."/>
        </authorList>
    </citation>
    <scope>NUCLEOTIDE SEQUENCE [LARGE SCALE GENOMIC DNA]</scope>
    <source>
        <strain evidence="4">TBRC 1276</strain>
    </source>
</reference>
<evidence type="ECO:0000256" key="2">
    <source>
        <dbReference type="SAM" id="Phobius"/>
    </source>
</evidence>
<feature type="region of interest" description="Disordered" evidence="1">
    <location>
        <begin position="1"/>
        <end position="46"/>
    </location>
</feature>
<evidence type="ECO:0000313" key="3">
    <source>
        <dbReference type="EMBL" id="MFC4006646.1"/>
    </source>
</evidence>
<feature type="transmembrane region" description="Helical" evidence="2">
    <location>
        <begin position="108"/>
        <end position="126"/>
    </location>
</feature>
<name>A0ABV8FY61_9ACTN</name>
<proteinExistence type="predicted"/>
<feature type="transmembrane region" description="Helical" evidence="2">
    <location>
        <begin position="50"/>
        <end position="72"/>
    </location>
</feature>
<keyword evidence="4" id="KW-1185">Reference proteome</keyword>
<keyword evidence="2" id="KW-0472">Membrane</keyword>
<comment type="caution">
    <text evidence="3">The sequence shown here is derived from an EMBL/GenBank/DDBJ whole genome shotgun (WGS) entry which is preliminary data.</text>
</comment>
<keyword evidence="2" id="KW-0812">Transmembrane</keyword>
<accession>A0ABV8FY61</accession>